<name>A0A409WIN8_9AGAR</name>
<evidence type="ECO:0000313" key="2">
    <source>
        <dbReference type="EMBL" id="PPQ78373.1"/>
    </source>
</evidence>
<dbReference type="AlphaFoldDB" id="A0A409WIN8"/>
<organism evidence="2 3">
    <name type="scientific">Panaeolus cyanescens</name>
    <dbReference type="NCBI Taxonomy" id="181874"/>
    <lineage>
        <taxon>Eukaryota</taxon>
        <taxon>Fungi</taxon>
        <taxon>Dikarya</taxon>
        <taxon>Basidiomycota</taxon>
        <taxon>Agaricomycotina</taxon>
        <taxon>Agaricomycetes</taxon>
        <taxon>Agaricomycetidae</taxon>
        <taxon>Agaricales</taxon>
        <taxon>Agaricineae</taxon>
        <taxon>Galeropsidaceae</taxon>
        <taxon>Panaeolus</taxon>
    </lineage>
</organism>
<proteinExistence type="predicted"/>
<gene>
    <name evidence="2" type="ORF">CVT24_001407</name>
</gene>
<feature type="region of interest" description="Disordered" evidence="1">
    <location>
        <begin position="322"/>
        <end position="390"/>
    </location>
</feature>
<comment type="caution">
    <text evidence="2">The sequence shown here is derived from an EMBL/GenBank/DDBJ whole genome shotgun (WGS) entry which is preliminary data.</text>
</comment>
<feature type="non-terminal residue" evidence="2">
    <location>
        <position position="422"/>
    </location>
</feature>
<keyword evidence="3" id="KW-1185">Reference proteome</keyword>
<accession>A0A409WIN8</accession>
<dbReference type="EMBL" id="NHTK01005466">
    <property type="protein sequence ID" value="PPQ78373.1"/>
    <property type="molecule type" value="Genomic_DNA"/>
</dbReference>
<feature type="compositionally biased region" description="Low complexity" evidence="1">
    <location>
        <begin position="381"/>
        <end position="390"/>
    </location>
</feature>
<dbReference type="InParanoid" id="A0A409WIN8"/>
<dbReference type="Proteomes" id="UP000284842">
    <property type="component" value="Unassembled WGS sequence"/>
</dbReference>
<evidence type="ECO:0000256" key="1">
    <source>
        <dbReference type="SAM" id="MobiDB-lite"/>
    </source>
</evidence>
<feature type="region of interest" description="Disordered" evidence="1">
    <location>
        <begin position="402"/>
        <end position="422"/>
    </location>
</feature>
<dbReference type="OrthoDB" id="3060725at2759"/>
<feature type="region of interest" description="Disordered" evidence="1">
    <location>
        <begin position="204"/>
        <end position="225"/>
    </location>
</feature>
<evidence type="ECO:0000313" key="3">
    <source>
        <dbReference type="Proteomes" id="UP000284842"/>
    </source>
</evidence>
<protein>
    <submittedName>
        <fullName evidence="2">Uncharacterized protein</fullName>
    </submittedName>
</protein>
<sequence length="422" mass="44992">MTSRSQSPILGPACVYSNRNDANGIYERLYDHVVDDIHGAAYLGSSTNSLGSTYELAQGRARAGGGWSSIDVLRRDGLRTPYRSILVGEMRGRNDGTKMGALGNFYVGPPHSPNFVRDGVTCRNALVIGEPTCAPGTITGLWQNQVSELMSICTEVSYMSAGADVAGVVHSNSDGVNQIKIVTDQIYKKKAATPVSKVLLTKATRSTLNDRRGTPAAQPSTSQPDEPLVKLGACYPLHYLPDHTGPLFKQNHSTVKQLDIFDADGNPVPPWLMPAALRPGVLAMFEGSFNIWCPPGRNPIMQFVAKSIKVLGESLSEPEWPMAPKVVDNNSRSSSPAADIGTKRSSAFESFGPVEKKVRLEPSDEDQLMEDVPGPSAIAWSPSRSQPPVVPVSVADFAPIDSAVSVDPGPSVAGPSTSHGSP</sequence>
<reference evidence="2 3" key="1">
    <citation type="journal article" date="2018" name="Evol. Lett.">
        <title>Horizontal gene cluster transfer increased hallucinogenic mushroom diversity.</title>
        <authorList>
            <person name="Reynolds H.T."/>
            <person name="Vijayakumar V."/>
            <person name="Gluck-Thaler E."/>
            <person name="Korotkin H.B."/>
            <person name="Matheny P.B."/>
            <person name="Slot J.C."/>
        </authorList>
    </citation>
    <scope>NUCLEOTIDE SEQUENCE [LARGE SCALE GENOMIC DNA]</scope>
    <source>
        <strain evidence="2 3">2629</strain>
    </source>
</reference>